<dbReference type="KEGG" id="gps:C427_2257"/>
<dbReference type="Proteomes" id="UP000011864">
    <property type="component" value="Chromosome"/>
</dbReference>
<keyword evidence="2" id="KW-1185">Reference proteome</keyword>
<reference evidence="1 2" key="1">
    <citation type="journal article" date="2013" name="Genome Announc.">
        <title>Complete Genome Sequence of Glaciecola psychrophila Strain 170T.</title>
        <authorList>
            <person name="Yin J."/>
            <person name="Chen J."/>
            <person name="Liu G."/>
            <person name="Yu Y."/>
            <person name="Song L."/>
            <person name="Wang X."/>
            <person name="Qu X."/>
        </authorList>
    </citation>
    <scope>NUCLEOTIDE SEQUENCE [LARGE SCALE GENOMIC DNA]</scope>
    <source>
        <strain evidence="1 2">170</strain>
    </source>
</reference>
<dbReference type="PATRIC" id="fig|1129794.4.peg.2234"/>
<dbReference type="EMBL" id="CP003837">
    <property type="protein sequence ID" value="AGH44366.1"/>
    <property type="molecule type" value="Genomic_DNA"/>
</dbReference>
<protein>
    <submittedName>
        <fullName evidence="1">Uncharacterized protein</fullName>
    </submittedName>
</protein>
<evidence type="ECO:0000313" key="2">
    <source>
        <dbReference type="Proteomes" id="UP000011864"/>
    </source>
</evidence>
<accession>M4RLB9</accession>
<name>M4RLB9_9ALTE</name>
<sequence>MINLVKAVFTQFGPKAVLREFELSDYVERKIILRLNKFD</sequence>
<organism evidence="1 2">
    <name type="scientific">Paraglaciecola psychrophila 170</name>
    <dbReference type="NCBI Taxonomy" id="1129794"/>
    <lineage>
        <taxon>Bacteria</taxon>
        <taxon>Pseudomonadati</taxon>
        <taxon>Pseudomonadota</taxon>
        <taxon>Gammaproteobacteria</taxon>
        <taxon>Alteromonadales</taxon>
        <taxon>Alteromonadaceae</taxon>
        <taxon>Paraglaciecola</taxon>
    </lineage>
</organism>
<gene>
    <name evidence="1" type="ORF">C427_2257</name>
</gene>
<dbReference type="AlphaFoldDB" id="M4RLB9"/>
<proteinExistence type="predicted"/>
<dbReference type="HOGENOM" id="CLU_3314108_0_0_6"/>
<evidence type="ECO:0000313" key="1">
    <source>
        <dbReference type="EMBL" id="AGH44366.1"/>
    </source>
</evidence>